<evidence type="ECO:0000256" key="1">
    <source>
        <dbReference type="SAM" id="MobiDB-lite"/>
    </source>
</evidence>
<evidence type="ECO:0000313" key="2">
    <source>
        <dbReference type="EMBL" id="JAD33440.1"/>
    </source>
</evidence>
<dbReference type="EMBL" id="GBRH01264455">
    <property type="protein sequence ID" value="JAD33440.1"/>
    <property type="molecule type" value="Transcribed_RNA"/>
</dbReference>
<proteinExistence type="predicted"/>
<protein>
    <submittedName>
        <fullName evidence="2">Uncharacterized protein</fullName>
    </submittedName>
</protein>
<reference evidence="2" key="2">
    <citation type="journal article" date="2015" name="Data Brief">
        <title>Shoot transcriptome of the giant reed, Arundo donax.</title>
        <authorList>
            <person name="Barrero R.A."/>
            <person name="Guerrero F.D."/>
            <person name="Moolhuijzen P."/>
            <person name="Goolsby J.A."/>
            <person name="Tidwell J."/>
            <person name="Bellgard S.E."/>
            <person name="Bellgard M.I."/>
        </authorList>
    </citation>
    <scope>NUCLEOTIDE SEQUENCE</scope>
    <source>
        <tissue evidence="2">Shoot tissue taken approximately 20 cm above the soil surface</tissue>
    </source>
</reference>
<organism evidence="2">
    <name type="scientific">Arundo donax</name>
    <name type="common">Giant reed</name>
    <name type="synonym">Donax arundinaceus</name>
    <dbReference type="NCBI Taxonomy" id="35708"/>
    <lineage>
        <taxon>Eukaryota</taxon>
        <taxon>Viridiplantae</taxon>
        <taxon>Streptophyta</taxon>
        <taxon>Embryophyta</taxon>
        <taxon>Tracheophyta</taxon>
        <taxon>Spermatophyta</taxon>
        <taxon>Magnoliopsida</taxon>
        <taxon>Liliopsida</taxon>
        <taxon>Poales</taxon>
        <taxon>Poaceae</taxon>
        <taxon>PACMAD clade</taxon>
        <taxon>Arundinoideae</taxon>
        <taxon>Arundineae</taxon>
        <taxon>Arundo</taxon>
    </lineage>
</organism>
<reference evidence="2" key="1">
    <citation type="submission" date="2014-09" db="EMBL/GenBank/DDBJ databases">
        <authorList>
            <person name="Magalhaes I.L.F."/>
            <person name="Oliveira U."/>
            <person name="Santos F.R."/>
            <person name="Vidigal T.H.D.A."/>
            <person name="Brescovit A.D."/>
            <person name="Santos A.J."/>
        </authorList>
    </citation>
    <scope>NUCLEOTIDE SEQUENCE</scope>
    <source>
        <tissue evidence="2">Shoot tissue taken approximately 20 cm above the soil surface</tissue>
    </source>
</reference>
<feature type="region of interest" description="Disordered" evidence="1">
    <location>
        <begin position="1"/>
        <end position="30"/>
    </location>
</feature>
<name>A0A0A8Z9M7_ARUDO</name>
<accession>A0A0A8Z9M7</accession>
<sequence length="30" mass="3260">MARTWLSPTTAQNDVATTSPVLSKSKNLIQ</sequence>
<dbReference type="AlphaFoldDB" id="A0A0A8Z9M7"/>